<accession>A0A4Y1R3F3</accession>
<organism evidence="2">
    <name type="scientific">Prunus dulcis</name>
    <name type="common">Almond</name>
    <name type="synonym">Amygdalus dulcis</name>
    <dbReference type="NCBI Taxonomy" id="3755"/>
    <lineage>
        <taxon>Eukaryota</taxon>
        <taxon>Viridiplantae</taxon>
        <taxon>Streptophyta</taxon>
        <taxon>Embryophyta</taxon>
        <taxon>Tracheophyta</taxon>
        <taxon>Spermatophyta</taxon>
        <taxon>Magnoliopsida</taxon>
        <taxon>eudicotyledons</taxon>
        <taxon>Gunneridae</taxon>
        <taxon>Pentapetalae</taxon>
        <taxon>rosids</taxon>
        <taxon>fabids</taxon>
        <taxon>Rosales</taxon>
        <taxon>Rosaceae</taxon>
        <taxon>Amygdaloideae</taxon>
        <taxon>Amygdaleae</taxon>
        <taxon>Prunus</taxon>
    </lineage>
</organism>
<dbReference type="CDD" id="cd09272">
    <property type="entry name" value="RNase_HI_RT_Ty1"/>
    <property type="match status" value="1"/>
</dbReference>
<reference evidence="2" key="1">
    <citation type="journal article" date="2019" name="Science">
        <title>Mutation of a bHLH transcription factor allowed almond domestication.</title>
        <authorList>
            <person name="Sanchez-Perez R."/>
            <person name="Pavan S."/>
            <person name="Mazzeo R."/>
            <person name="Moldovan C."/>
            <person name="Aiese Cigliano R."/>
            <person name="Del Cueto J."/>
            <person name="Ricciardi F."/>
            <person name="Lotti C."/>
            <person name="Ricciardi L."/>
            <person name="Dicenta F."/>
            <person name="Lopez-Marques R.L."/>
            <person name="Lindberg Moller B."/>
        </authorList>
    </citation>
    <scope>NUCLEOTIDE SEQUENCE</scope>
</reference>
<sequence>MEEELKALDENKTWSVVQLPKGKKVVGSRWIYKTKFNSSDGSVERHKARLVARGFTQTFGVDYKETFAPVAKMSNHEWPLYQMDVKNAFLHGDLEEEINTLKHSLHQKFAIKDLGVLKYFIGIEMATSPKGLFLSQRKDVIDLLQEVKMIDLEGEPFSDKSYYQRLVGKLIYLIITRPDITYAVSLVSQFMHAPTEAHLNVVKRILRYLKGSIGRGIIMKNNGHTQIMACTDADWAGNAIDRKSITSYCTFVGGNIVTWKSKTQNVIAHSSAEAEYGAMASTACELIWLKGLISYLGFLSNKPMSLFCDNQAAMHIASNHVFHECTKHIEVDCHCVREQVQSKVIQTTFTRSHDQLADVFTKSFASTPFQRLLSKLGSINPLDPA</sequence>
<feature type="domain" description="Reverse transcriptase Ty1/copia-type" evidence="1">
    <location>
        <begin position="11"/>
        <end position="98"/>
    </location>
</feature>
<evidence type="ECO:0000259" key="1">
    <source>
        <dbReference type="Pfam" id="PF07727"/>
    </source>
</evidence>
<keyword evidence="2" id="KW-0472">Membrane</keyword>
<dbReference type="PANTHER" id="PTHR11439:SF467">
    <property type="entry name" value="INTEGRASE CATALYTIC DOMAIN-CONTAINING PROTEIN"/>
    <property type="match status" value="1"/>
</dbReference>
<dbReference type="PANTHER" id="PTHR11439">
    <property type="entry name" value="GAG-POL-RELATED RETROTRANSPOSON"/>
    <property type="match status" value="1"/>
</dbReference>
<protein>
    <submittedName>
        <fullName evidence="2">Seven transmembrane MLO family protein</fullName>
    </submittedName>
</protein>
<dbReference type="Pfam" id="PF07727">
    <property type="entry name" value="RVT_2"/>
    <property type="match status" value="1"/>
</dbReference>
<evidence type="ECO:0000313" key="2">
    <source>
        <dbReference type="EMBL" id="BBG98566.1"/>
    </source>
</evidence>
<gene>
    <name evidence="2" type="ORF">Prudu_008000</name>
</gene>
<dbReference type="SUPFAM" id="SSF56672">
    <property type="entry name" value="DNA/RNA polymerases"/>
    <property type="match status" value="1"/>
</dbReference>
<dbReference type="EMBL" id="AP019299">
    <property type="protein sequence ID" value="BBG98566.1"/>
    <property type="molecule type" value="Genomic_DNA"/>
</dbReference>
<keyword evidence="2" id="KW-0812">Transmembrane</keyword>
<dbReference type="InterPro" id="IPR013103">
    <property type="entry name" value="RVT_2"/>
</dbReference>
<dbReference type="InterPro" id="IPR043502">
    <property type="entry name" value="DNA/RNA_pol_sf"/>
</dbReference>
<dbReference type="AlphaFoldDB" id="A0A4Y1R3F3"/>
<proteinExistence type="predicted"/>
<name>A0A4Y1R3F3_PRUDU</name>